<gene>
    <name evidence="1" type="ordered locus">RB10342</name>
</gene>
<name>Q7UF49_RHOBA</name>
<dbReference type="AlphaFoldDB" id="Q7UF49"/>
<keyword evidence="2" id="KW-1185">Reference proteome</keyword>
<proteinExistence type="predicted"/>
<evidence type="ECO:0000313" key="2">
    <source>
        <dbReference type="Proteomes" id="UP000001025"/>
    </source>
</evidence>
<dbReference type="HOGENOM" id="CLU_2275258_0_0_0"/>
<dbReference type="KEGG" id="rba:RB10342"/>
<dbReference type="EMBL" id="BX294151">
    <property type="protein sequence ID" value="CAD78834.1"/>
    <property type="molecule type" value="Genomic_DNA"/>
</dbReference>
<sequence>MGFGSRNKRSTVPFQPPGWNIGSIGKFFQLAVDSEVRRLTGGRVTVCRNFLQWTSSVGQSICTRVPRTGNIPNTWTVSNSLLIDCSSRNPSASRTSPDRLRQ</sequence>
<organism evidence="1 2">
    <name type="scientific">Rhodopirellula baltica (strain DSM 10527 / NCIMB 13988 / SH1)</name>
    <dbReference type="NCBI Taxonomy" id="243090"/>
    <lineage>
        <taxon>Bacteria</taxon>
        <taxon>Pseudomonadati</taxon>
        <taxon>Planctomycetota</taxon>
        <taxon>Planctomycetia</taxon>
        <taxon>Pirellulales</taxon>
        <taxon>Pirellulaceae</taxon>
        <taxon>Rhodopirellula</taxon>
    </lineage>
</organism>
<accession>Q7UF49</accession>
<reference evidence="1 2" key="1">
    <citation type="journal article" date="2003" name="Proc. Natl. Acad. Sci. U.S.A.">
        <title>Complete genome sequence of the marine planctomycete Pirellula sp. strain 1.</title>
        <authorList>
            <person name="Gloeckner F.O."/>
            <person name="Kube M."/>
            <person name="Bauer M."/>
            <person name="Teeling H."/>
            <person name="Lombardot T."/>
            <person name="Ludwig W."/>
            <person name="Gade D."/>
            <person name="Beck A."/>
            <person name="Borzym K."/>
            <person name="Heitmann K."/>
            <person name="Rabus R."/>
            <person name="Schlesner H."/>
            <person name="Amann R."/>
            <person name="Reinhardt R."/>
        </authorList>
    </citation>
    <scope>NUCLEOTIDE SEQUENCE [LARGE SCALE GENOMIC DNA]</scope>
    <source>
        <strain evidence="2">DSM 10527 / NCIMB 13988 / SH1</strain>
    </source>
</reference>
<protein>
    <submittedName>
        <fullName evidence="1">Uncharacterized protein</fullName>
    </submittedName>
</protein>
<evidence type="ECO:0000313" key="1">
    <source>
        <dbReference type="EMBL" id="CAD78834.1"/>
    </source>
</evidence>
<dbReference type="EnsemblBacteria" id="CAD78834">
    <property type="protein sequence ID" value="CAD78834"/>
    <property type="gene ID" value="RB10342"/>
</dbReference>
<dbReference type="InParanoid" id="Q7UF49"/>
<dbReference type="Proteomes" id="UP000001025">
    <property type="component" value="Chromosome"/>
</dbReference>